<dbReference type="Proteomes" id="UP000002429">
    <property type="component" value="Chromosome"/>
</dbReference>
<name>D3DXV2_CUPMC</name>
<keyword evidence="2" id="KW-1185">Reference proteome</keyword>
<evidence type="ECO:0000313" key="2">
    <source>
        <dbReference type="Proteomes" id="UP000002429"/>
    </source>
</evidence>
<accession>D3DXV2</accession>
<evidence type="ECO:0000313" key="1">
    <source>
        <dbReference type="EMBL" id="ADC45122.1"/>
    </source>
</evidence>
<dbReference type="STRING" id="266264.Rmet_6514"/>
<sequence length="70" mass="8204">MSTGYFNPPEEPLPPYVVEEGTACRTCSRLKIEVLQETPHPRLYLYCDFEDRKSMPRRSCEFYAREPGTD</sequence>
<organism evidence="1 2">
    <name type="scientific">Cupriavidus metallidurans (strain ATCC 43123 / DSM 2839 / NBRC 102507 / CH34)</name>
    <name type="common">Ralstonia metallidurans</name>
    <dbReference type="NCBI Taxonomy" id="266264"/>
    <lineage>
        <taxon>Bacteria</taxon>
        <taxon>Pseudomonadati</taxon>
        <taxon>Pseudomonadota</taxon>
        <taxon>Betaproteobacteria</taxon>
        <taxon>Burkholderiales</taxon>
        <taxon>Burkholderiaceae</taxon>
        <taxon>Cupriavidus</taxon>
    </lineage>
</organism>
<dbReference type="AlphaFoldDB" id="D3DXV2"/>
<proteinExistence type="predicted"/>
<dbReference type="EMBL" id="CP000352">
    <property type="protein sequence ID" value="ADC45122.1"/>
    <property type="molecule type" value="Genomic_DNA"/>
</dbReference>
<dbReference type="HOGENOM" id="CLU_2754980_0_0_4"/>
<reference evidence="2" key="1">
    <citation type="journal article" date="2010" name="PLoS ONE">
        <title>The complete genome sequence of Cupriavidus metallidurans strain CH34, a master survivalist in harsh and anthropogenic environments.</title>
        <authorList>
            <person name="Janssen P.J."/>
            <person name="Van Houdt R."/>
            <person name="Moors H."/>
            <person name="Monsieurs P."/>
            <person name="Morin N."/>
            <person name="Michaux A."/>
            <person name="Benotmane M.A."/>
            <person name="Leys N."/>
            <person name="Vallaeys T."/>
            <person name="Lapidus A."/>
            <person name="Monchy S."/>
            <person name="Medigue C."/>
            <person name="Taghavi S."/>
            <person name="McCorkle S."/>
            <person name="Dunn J."/>
            <person name="van der Lelie D."/>
            <person name="Mergeay M."/>
        </authorList>
    </citation>
    <scope>NUCLEOTIDE SEQUENCE [LARGE SCALE GENOMIC DNA]</scope>
    <source>
        <strain evidence="2">ATCC 43123 / DSM 2839 / NBRC 102507 / CH34</strain>
    </source>
</reference>
<dbReference type="KEGG" id="rme:Rmet_6514"/>
<protein>
    <submittedName>
        <fullName evidence="1">Uncharacterized protein</fullName>
    </submittedName>
</protein>
<gene>
    <name evidence="1" type="ordered locus">Rmet_6514</name>
</gene>